<keyword evidence="2" id="KW-1185">Reference proteome</keyword>
<name>A0A9W8M108_9FUNG</name>
<accession>A0A9W8M108</accession>
<organism evidence="1 2">
    <name type="scientific">Coemansia aciculifera</name>
    <dbReference type="NCBI Taxonomy" id="417176"/>
    <lineage>
        <taxon>Eukaryota</taxon>
        <taxon>Fungi</taxon>
        <taxon>Fungi incertae sedis</taxon>
        <taxon>Zoopagomycota</taxon>
        <taxon>Kickxellomycotina</taxon>
        <taxon>Kickxellomycetes</taxon>
        <taxon>Kickxellales</taxon>
        <taxon>Kickxellaceae</taxon>
        <taxon>Coemansia</taxon>
    </lineage>
</organism>
<dbReference type="AlphaFoldDB" id="A0A9W8M108"/>
<dbReference type="Proteomes" id="UP001140074">
    <property type="component" value="Unassembled WGS sequence"/>
</dbReference>
<comment type="caution">
    <text evidence="1">The sequence shown here is derived from an EMBL/GenBank/DDBJ whole genome shotgun (WGS) entry which is preliminary data.</text>
</comment>
<proteinExistence type="predicted"/>
<gene>
    <name evidence="1" type="ORF">GGH94_005740</name>
</gene>
<reference evidence="1" key="1">
    <citation type="submission" date="2022-07" db="EMBL/GenBank/DDBJ databases">
        <title>Phylogenomic reconstructions and comparative analyses of Kickxellomycotina fungi.</title>
        <authorList>
            <person name="Reynolds N.K."/>
            <person name="Stajich J.E."/>
            <person name="Barry K."/>
            <person name="Grigoriev I.V."/>
            <person name="Crous P."/>
            <person name="Smith M.E."/>
        </authorList>
    </citation>
    <scope>NUCLEOTIDE SEQUENCE</scope>
    <source>
        <strain evidence="1">RSA 476</strain>
    </source>
</reference>
<protein>
    <submittedName>
        <fullName evidence="1">Uncharacterized protein</fullName>
    </submittedName>
</protein>
<evidence type="ECO:0000313" key="1">
    <source>
        <dbReference type="EMBL" id="KAJ2860064.1"/>
    </source>
</evidence>
<dbReference type="EMBL" id="JANBUY010000329">
    <property type="protein sequence ID" value="KAJ2860064.1"/>
    <property type="molecule type" value="Genomic_DNA"/>
</dbReference>
<evidence type="ECO:0000313" key="2">
    <source>
        <dbReference type="Proteomes" id="UP001140074"/>
    </source>
</evidence>
<sequence length="550" mass="61901">MPHINDLPATIIAHILYKAALTPAKRLSEWKEKLPLLAVCREWVKLAEFFVFDRIFVEVSEACTNFDTPIDESTHSAHVSWTSNAELIISRNCILKAKRLTIEISSHTTLDHLKHIVLGILQLDHVDWLRINTLSITYPSLSCIHYAESIDIDEQTIADVARVMQYFGRNMRGIAELNLNSPAAKSMEDQVYTNLVSIYGGQLQVLRAGAPVPLVFSHFLRQIAVLELYLDSSAARILPSVCGETLKVLKLDGVPRNFAWHHFRYDMFVRPIVFRRLTILYLSYNYSLKETTEDEIQSKTASGAHNCDQLVFPALTQLVIQKCTPDCDLLYADLPFAELETVHLVGSFDEISHCCRLKLTWVRDLHVEINLSRSDEATKVYAVTNHFFTNICIGRTAILEFNFQRFTLDPEHIRWVNLTMLGVISVNYVTICKVIARLPNLTNFETNLLEFGTATVESLAADESLFISADPLLAWGEKLASIMITEFDLDCPLAVSACGIQALILNTGALTELSVPESLEPLLNAFIIGYKDSSPHLANISIVYASPWCI</sequence>